<accession>A0A9P7J366</accession>
<dbReference type="AlphaFoldDB" id="A0A9P7J366"/>
<feature type="region of interest" description="Disordered" evidence="1">
    <location>
        <begin position="1"/>
        <end position="38"/>
    </location>
</feature>
<dbReference type="RefSeq" id="XP_041164393.1">
    <property type="nucleotide sequence ID" value="XM_041297333.1"/>
</dbReference>
<evidence type="ECO:0000256" key="1">
    <source>
        <dbReference type="SAM" id="MobiDB-lite"/>
    </source>
</evidence>
<reference evidence="2" key="1">
    <citation type="journal article" date="2020" name="New Phytol.">
        <title>Comparative genomics reveals dynamic genome evolution in host specialist ectomycorrhizal fungi.</title>
        <authorList>
            <person name="Lofgren L.A."/>
            <person name="Nguyen N.H."/>
            <person name="Vilgalys R."/>
            <person name="Ruytinx J."/>
            <person name="Liao H.L."/>
            <person name="Branco S."/>
            <person name="Kuo A."/>
            <person name="LaButti K."/>
            <person name="Lipzen A."/>
            <person name="Andreopoulos W."/>
            <person name="Pangilinan J."/>
            <person name="Riley R."/>
            <person name="Hundley H."/>
            <person name="Na H."/>
            <person name="Barry K."/>
            <person name="Grigoriev I.V."/>
            <person name="Stajich J.E."/>
            <person name="Kennedy P.G."/>
        </authorList>
    </citation>
    <scope>NUCLEOTIDE SEQUENCE</scope>
    <source>
        <strain evidence="2">S12</strain>
    </source>
</reference>
<dbReference type="EMBL" id="JABBWE010000009">
    <property type="protein sequence ID" value="KAG1800407.1"/>
    <property type="molecule type" value="Genomic_DNA"/>
</dbReference>
<keyword evidence="3" id="KW-1185">Reference proteome</keyword>
<comment type="caution">
    <text evidence="2">The sequence shown here is derived from an EMBL/GenBank/DDBJ whole genome shotgun (WGS) entry which is preliminary data.</text>
</comment>
<dbReference type="GeneID" id="64591097"/>
<name>A0A9P7J366_9AGAM</name>
<dbReference type="OrthoDB" id="2615105at2759"/>
<evidence type="ECO:0000313" key="2">
    <source>
        <dbReference type="EMBL" id="KAG1800407.1"/>
    </source>
</evidence>
<dbReference type="Proteomes" id="UP000719766">
    <property type="component" value="Unassembled WGS sequence"/>
</dbReference>
<sequence length="130" mass="14377">MKVLPSLDSAEPDPSASPLHQNTAPPTQEHRFTPANTCNHPPISFSPCLKHALPNPADLLEPASDDSTPFSLQPDGWIMGPRHELLFWVPPASRHAFYTPWTSLVIPRGYPELDLSCMAHGTRWSSCRDA</sequence>
<evidence type="ECO:0000313" key="3">
    <source>
        <dbReference type="Proteomes" id="UP000719766"/>
    </source>
</evidence>
<proteinExistence type="predicted"/>
<gene>
    <name evidence="2" type="ORF">HD556DRAFT_1230242</name>
</gene>
<protein>
    <submittedName>
        <fullName evidence="2">Uncharacterized protein</fullName>
    </submittedName>
</protein>
<organism evidence="2 3">
    <name type="scientific">Suillus plorans</name>
    <dbReference type="NCBI Taxonomy" id="116603"/>
    <lineage>
        <taxon>Eukaryota</taxon>
        <taxon>Fungi</taxon>
        <taxon>Dikarya</taxon>
        <taxon>Basidiomycota</taxon>
        <taxon>Agaricomycotina</taxon>
        <taxon>Agaricomycetes</taxon>
        <taxon>Agaricomycetidae</taxon>
        <taxon>Boletales</taxon>
        <taxon>Suillineae</taxon>
        <taxon>Suillaceae</taxon>
        <taxon>Suillus</taxon>
    </lineage>
</organism>